<keyword evidence="1" id="KW-1015">Disulfide bond</keyword>
<evidence type="ECO:0000259" key="3">
    <source>
        <dbReference type="PROSITE" id="PS51352"/>
    </source>
</evidence>
<dbReference type="HOGENOM" id="CLU_967977_0_0_1"/>
<dbReference type="FunFam" id="3.40.30.10:FF:000245">
    <property type="entry name" value="Thioredoxin"/>
    <property type="match status" value="2"/>
</dbReference>
<proteinExistence type="predicted"/>
<dbReference type="eggNOG" id="KOG0907">
    <property type="taxonomic scope" value="Eukaryota"/>
</dbReference>
<dbReference type="PRINTS" id="PR00421">
    <property type="entry name" value="THIOREDOXIN"/>
</dbReference>
<name>K3X3H0_GLOUD</name>
<dbReference type="Pfam" id="PF00085">
    <property type="entry name" value="Thioredoxin"/>
    <property type="match status" value="2"/>
</dbReference>
<keyword evidence="5" id="KW-1185">Reference proteome</keyword>
<feature type="domain" description="Thioredoxin" evidence="3">
    <location>
        <begin position="15"/>
        <end position="154"/>
    </location>
</feature>
<feature type="region of interest" description="Disordered" evidence="2">
    <location>
        <begin position="160"/>
        <end position="184"/>
    </location>
</feature>
<dbReference type="EnsemblProtists" id="PYU1_T011769">
    <property type="protein sequence ID" value="PYU1_T011769"/>
    <property type="gene ID" value="PYU1_G011743"/>
</dbReference>
<accession>K3X3H0</accession>
<dbReference type="EMBL" id="GL376637">
    <property type="status" value="NOT_ANNOTATED_CDS"/>
    <property type="molecule type" value="Genomic_DNA"/>
</dbReference>
<reference evidence="5" key="2">
    <citation type="submission" date="2010-04" db="EMBL/GenBank/DDBJ databases">
        <authorList>
            <person name="Buell R."/>
            <person name="Hamilton J."/>
            <person name="Hostetler J."/>
        </authorList>
    </citation>
    <scope>NUCLEOTIDE SEQUENCE [LARGE SCALE GENOMIC DNA]</scope>
    <source>
        <strain evidence="5">DAOM:BR144</strain>
    </source>
</reference>
<dbReference type="CDD" id="cd02947">
    <property type="entry name" value="TRX_family"/>
    <property type="match status" value="2"/>
</dbReference>
<reference evidence="4" key="3">
    <citation type="submission" date="2015-02" db="UniProtKB">
        <authorList>
            <consortium name="EnsemblProtists"/>
        </authorList>
    </citation>
    <scope>IDENTIFICATION</scope>
    <source>
        <strain evidence="4">DAOM BR144</strain>
    </source>
</reference>
<dbReference type="STRING" id="431595.K3X3H0"/>
<dbReference type="InterPro" id="IPR036249">
    <property type="entry name" value="Thioredoxin-like_sf"/>
</dbReference>
<protein>
    <recommendedName>
        <fullName evidence="3">Thioredoxin domain-containing protein</fullName>
    </recommendedName>
</protein>
<dbReference type="AlphaFoldDB" id="K3X3H0"/>
<sequence>MCVGCYSFCFPVYALFPIALIVLQSLWEWVRVNVLGHNDAALFENSRVIHVKSVEQFKELHQKAKDTKRSLVVDFTASWCGPCRYISPIYHDLSNKYPCTLFLKVDVDEMKEISRGCGVAAMPTFQFFRNGTKCDELRGADKNALEEKIKKHYVEVELPEDEKPVSESQPKQPEGSDAELRQRKPNVVKVTSDEQWKELLEKNASSGKAMIVDFWASWCQPCMAIAPFFEALSAKYPSVVFVKVDADEMEEITNAFDVSALPTFKVFKQGKVVDELSGAIQSALESTIAKHA</sequence>
<dbReference type="SUPFAM" id="SSF52833">
    <property type="entry name" value="Thioredoxin-like"/>
    <property type="match status" value="2"/>
</dbReference>
<dbReference type="PROSITE" id="PS51352">
    <property type="entry name" value="THIOREDOXIN_2"/>
    <property type="match status" value="2"/>
</dbReference>
<dbReference type="InParanoid" id="K3X3H0"/>
<evidence type="ECO:0000313" key="5">
    <source>
        <dbReference type="Proteomes" id="UP000019132"/>
    </source>
</evidence>
<dbReference type="InterPro" id="IPR017937">
    <property type="entry name" value="Thioredoxin_CS"/>
</dbReference>
<dbReference type="InterPro" id="IPR013766">
    <property type="entry name" value="Thioredoxin_domain"/>
</dbReference>
<dbReference type="Proteomes" id="UP000019132">
    <property type="component" value="Unassembled WGS sequence"/>
</dbReference>
<dbReference type="Gene3D" id="3.40.30.10">
    <property type="entry name" value="Glutaredoxin"/>
    <property type="match status" value="2"/>
</dbReference>
<evidence type="ECO:0000256" key="1">
    <source>
        <dbReference type="ARBA" id="ARBA00023157"/>
    </source>
</evidence>
<evidence type="ECO:0000313" key="4">
    <source>
        <dbReference type="EnsemblProtists" id="PYU1_T011769"/>
    </source>
</evidence>
<dbReference type="VEuPathDB" id="FungiDB:PYU1_G011743"/>
<dbReference type="PANTHER" id="PTHR46115">
    <property type="entry name" value="THIOREDOXIN-LIKE PROTEIN 1"/>
    <property type="match status" value="1"/>
</dbReference>
<organism evidence="4 5">
    <name type="scientific">Globisporangium ultimum (strain ATCC 200006 / CBS 805.95 / DAOM BR144)</name>
    <name type="common">Pythium ultimum</name>
    <dbReference type="NCBI Taxonomy" id="431595"/>
    <lineage>
        <taxon>Eukaryota</taxon>
        <taxon>Sar</taxon>
        <taxon>Stramenopiles</taxon>
        <taxon>Oomycota</taxon>
        <taxon>Peronosporomycetes</taxon>
        <taxon>Pythiales</taxon>
        <taxon>Pythiaceae</taxon>
        <taxon>Globisporangium</taxon>
    </lineage>
</organism>
<feature type="domain" description="Thioredoxin" evidence="3">
    <location>
        <begin position="178"/>
        <end position="292"/>
    </location>
</feature>
<reference evidence="5" key="1">
    <citation type="journal article" date="2010" name="Genome Biol.">
        <title>Genome sequence of the necrotrophic plant pathogen Pythium ultimum reveals original pathogenicity mechanisms and effector repertoire.</title>
        <authorList>
            <person name="Levesque C.A."/>
            <person name="Brouwer H."/>
            <person name="Cano L."/>
            <person name="Hamilton J.P."/>
            <person name="Holt C."/>
            <person name="Huitema E."/>
            <person name="Raffaele S."/>
            <person name="Robideau G.P."/>
            <person name="Thines M."/>
            <person name="Win J."/>
            <person name="Zerillo M.M."/>
            <person name="Beakes G.W."/>
            <person name="Boore J.L."/>
            <person name="Busam D."/>
            <person name="Dumas B."/>
            <person name="Ferriera S."/>
            <person name="Fuerstenberg S.I."/>
            <person name="Gachon C.M."/>
            <person name="Gaulin E."/>
            <person name="Govers F."/>
            <person name="Grenville-Briggs L."/>
            <person name="Horner N."/>
            <person name="Hostetler J."/>
            <person name="Jiang R.H."/>
            <person name="Johnson J."/>
            <person name="Krajaejun T."/>
            <person name="Lin H."/>
            <person name="Meijer H.J."/>
            <person name="Moore B."/>
            <person name="Morris P."/>
            <person name="Phuntmart V."/>
            <person name="Puiu D."/>
            <person name="Shetty J."/>
            <person name="Stajich J.E."/>
            <person name="Tripathy S."/>
            <person name="Wawra S."/>
            <person name="van West P."/>
            <person name="Whitty B.R."/>
            <person name="Coutinho P.M."/>
            <person name="Henrissat B."/>
            <person name="Martin F."/>
            <person name="Thomas P.D."/>
            <person name="Tyler B.M."/>
            <person name="De Vries R.P."/>
            <person name="Kamoun S."/>
            <person name="Yandell M."/>
            <person name="Tisserat N."/>
            <person name="Buell C.R."/>
        </authorList>
    </citation>
    <scope>NUCLEOTIDE SEQUENCE</scope>
    <source>
        <strain evidence="5">DAOM:BR144</strain>
    </source>
</reference>
<dbReference type="PROSITE" id="PS00194">
    <property type="entry name" value="THIOREDOXIN_1"/>
    <property type="match status" value="1"/>
</dbReference>
<evidence type="ECO:0000256" key="2">
    <source>
        <dbReference type="SAM" id="MobiDB-lite"/>
    </source>
</evidence>
<dbReference type="OMA" id="RWVKNPS"/>